<feature type="compositionally biased region" description="Polar residues" evidence="1">
    <location>
        <begin position="160"/>
        <end position="183"/>
    </location>
</feature>
<reference evidence="2" key="1">
    <citation type="submission" date="2014-11" db="EMBL/GenBank/DDBJ databases">
        <authorList>
            <person name="Otto D Thomas"/>
            <person name="Naeem Raeece"/>
        </authorList>
    </citation>
    <scope>NUCLEOTIDE SEQUENCE</scope>
</reference>
<name>A0A0G4FFR6_9ALVE</name>
<gene>
    <name evidence="2" type="ORF">Cvel_16738</name>
</gene>
<evidence type="ECO:0000313" key="2">
    <source>
        <dbReference type="EMBL" id="CEM12024.1"/>
    </source>
</evidence>
<protein>
    <submittedName>
        <fullName evidence="2">Uncharacterized protein</fullName>
    </submittedName>
</protein>
<dbReference type="EMBL" id="CDMZ01000333">
    <property type="protein sequence ID" value="CEM12024.1"/>
    <property type="molecule type" value="Genomic_DNA"/>
</dbReference>
<proteinExistence type="predicted"/>
<feature type="region of interest" description="Disordered" evidence="1">
    <location>
        <begin position="158"/>
        <end position="223"/>
    </location>
</feature>
<accession>A0A0G4FFR6</accession>
<organism evidence="2">
    <name type="scientific">Chromera velia CCMP2878</name>
    <dbReference type="NCBI Taxonomy" id="1169474"/>
    <lineage>
        <taxon>Eukaryota</taxon>
        <taxon>Sar</taxon>
        <taxon>Alveolata</taxon>
        <taxon>Colpodellida</taxon>
        <taxon>Chromeraceae</taxon>
        <taxon>Chromera</taxon>
    </lineage>
</organism>
<sequence length="223" mass="24688">MGKKRVFLHFRSWWMEGAKTRRCVDLKYCINDRSCQVLLEGDPNLYVIPVLHTKRQQPAEWYDLVLGAQLDVMGRKCTLQKAQDVATAAFVEERATALLNLKSLLIEELQKYECRGFPALSLTPQLATGLQGVHLRRVIEQIKVSECTEIPPNLLETGFLESQPSPSQHLLENKANSSGTLQRSPKDSGPLLGTPYEGTAKPETLKPASETVDAGGNAVATES</sequence>
<evidence type="ECO:0000256" key="1">
    <source>
        <dbReference type="SAM" id="MobiDB-lite"/>
    </source>
</evidence>
<dbReference type="AlphaFoldDB" id="A0A0G4FFR6"/>
<dbReference type="VEuPathDB" id="CryptoDB:Cvel_16738"/>